<organism evidence="4 5">
    <name type="scientific">Saltatorellus ferox</name>
    <dbReference type="NCBI Taxonomy" id="2528018"/>
    <lineage>
        <taxon>Bacteria</taxon>
        <taxon>Pseudomonadati</taxon>
        <taxon>Planctomycetota</taxon>
        <taxon>Planctomycetia</taxon>
        <taxon>Planctomycetia incertae sedis</taxon>
        <taxon>Saltatorellus</taxon>
    </lineage>
</organism>
<keyword evidence="5" id="KW-1185">Reference proteome</keyword>
<feature type="signal peptide" evidence="3">
    <location>
        <begin position="1"/>
        <end position="19"/>
    </location>
</feature>
<keyword evidence="1 3" id="KW-0732">Signal</keyword>
<evidence type="ECO:0000256" key="1">
    <source>
        <dbReference type="ARBA" id="ARBA00022729"/>
    </source>
</evidence>
<name>A0A518ELR7_9BACT</name>
<dbReference type="GO" id="GO:0004553">
    <property type="term" value="F:hydrolase activity, hydrolyzing O-glycosyl compounds"/>
    <property type="evidence" value="ECO:0007669"/>
    <property type="project" value="InterPro"/>
</dbReference>
<dbReference type="GO" id="GO:0042597">
    <property type="term" value="C:periplasmic space"/>
    <property type="evidence" value="ECO:0007669"/>
    <property type="project" value="InterPro"/>
</dbReference>
<sequence precursor="true">MLKAIGTLQLLLAPMFVFPAMTAQDEDGASPMSGQTLQNQLEATLASVEYLAGLRASARTGDAASVRAILRATEAPRDTAPLRNDRLASLQDDLARLRFQLDRLLADPSEVSAITAMPASVVSALGLGGPRRSDDISAEALTGRSGASLPASSDPAAPDATIMPGLPESERTSDESTAPYPDPMASRPDDLAGMGQSIGTVTGLDATMRAAIAGDIAPLDHVSESSRRRGNEAVTLEEEGYVADPVHLGKLLVRAGRPAEAVETLKRHQTGPGARYWLARALQDLDRETEAIALFRLIADDGTAGIYSRHAAQDLEFLEFKASLKKKN</sequence>
<dbReference type="AlphaFoldDB" id="A0A518ELR7"/>
<dbReference type="Gene3D" id="1.25.40.10">
    <property type="entry name" value="Tetratricopeptide repeat domain"/>
    <property type="match status" value="1"/>
</dbReference>
<feature type="region of interest" description="Disordered" evidence="2">
    <location>
        <begin position="142"/>
        <end position="195"/>
    </location>
</feature>
<evidence type="ECO:0000256" key="2">
    <source>
        <dbReference type="SAM" id="MobiDB-lite"/>
    </source>
</evidence>
<dbReference type="RefSeq" id="WP_145194429.1">
    <property type="nucleotide sequence ID" value="NZ_CP036434.1"/>
</dbReference>
<dbReference type="Proteomes" id="UP000320390">
    <property type="component" value="Chromosome"/>
</dbReference>
<accession>A0A518ELR7</accession>
<protein>
    <recommendedName>
        <fullName evidence="6">Tetratricopeptide repeat protein</fullName>
    </recommendedName>
</protein>
<evidence type="ECO:0000313" key="5">
    <source>
        <dbReference type="Proteomes" id="UP000320390"/>
    </source>
</evidence>
<gene>
    <name evidence="4" type="ORF">Poly30_04960</name>
</gene>
<evidence type="ECO:0000313" key="4">
    <source>
        <dbReference type="EMBL" id="QDV05001.1"/>
    </source>
</evidence>
<feature type="compositionally biased region" description="Low complexity" evidence="2">
    <location>
        <begin position="147"/>
        <end position="160"/>
    </location>
</feature>
<evidence type="ECO:0000256" key="3">
    <source>
        <dbReference type="SAM" id="SignalP"/>
    </source>
</evidence>
<reference evidence="4 5" key="1">
    <citation type="submission" date="2019-02" db="EMBL/GenBank/DDBJ databases">
        <title>Deep-cultivation of Planctomycetes and their phenomic and genomic characterization uncovers novel biology.</title>
        <authorList>
            <person name="Wiegand S."/>
            <person name="Jogler M."/>
            <person name="Boedeker C."/>
            <person name="Pinto D."/>
            <person name="Vollmers J."/>
            <person name="Rivas-Marin E."/>
            <person name="Kohn T."/>
            <person name="Peeters S.H."/>
            <person name="Heuer A."/>
            <person name="Rast P."/>
            <person name="Oberbeckmann S."/>
            <person name="Bunk B."/>
            <person name="Jeske O."/>
            <person name="Meyerdierks A."/>
            <person name="Storesund J.E."/>
            <person name="Kallscheuer N."/>
            <person name="Luecker S."/>
            <person name="Lage O.M."/>
            <person name="Pohl T."/>
            <person name="Merkel B.J."/>
            <person name="Hornburger P."/>
            <person name="Mueller R.-W."/>
            <person name="Bruemmer F."/>
            <person name="Labrenz M."/>
            <person name="Spormann A.M."/>
            <person name="Op den Camp H."/>
            <person name="Overmann J."/>
            <person name="Amann R."/>
            <person name="Jetten M.S.M."/>
            <person name="Mascher T."/>
            <person name="Medema M.H."/>
            <person name="Devos D.P."/>
            <person name="Kaster A.-K."/>
            <person name="Ovreas L."/>
            <person name="Rohde M."/>
            <person name="Galperin M.Y."/>
            <person name="Jogler C."/>
        </authorList>
    </citation>
    <scope>NUCLEOTIDE SEQUENCE [LARGE SCALE GENOMIC DNA]</scope>
    <source>
        <strain evidence="4 5">Poly30</strain>
    </source>
</reference>
<dbReference type="SUPFAM" id="SSF48435">
    <property type="entry name" value="Bacterial muramidases"/>
    <property type="match status" value="1"/>
</dbReference>
<feature type="chain" id="PRO_5021958838" description="Tetratricopeptide repeat protein" evidence="3">
    <location>
        <begin position="20"/>
        <end position="328"/>
    </location>
</feature>
<dbReference type="InterPro" id="IPR008939">
    <property type="entry name" value="Lytic_TGlycosylase_superhlx_U"/>
</dbReference>
<dbReference type="InterPro" id="IPR011990">
    <property type="entry name" value="TPR-like_helical_dom_sf"/>
</dbReference>
<proteinExistence type="predicted"/>
<dbReference type="EMBL" id="CP036434">
    <property type="protein sequence ID" value="QDV05001.1"/>
    <property type="molecule type" value="Genomic_DNA"/>
</dbReference>
<evidence type="ECO:0008006" key="6">
    <source>
        <dbReference type="Google" id="ProtNLM"/>
    </source>
</evidence>